<keyword evidence="3" id="KW-1185">Reference proteome</keyword>
<comment type="caution">
    <text evidence="2">The sequence shown here is derived from an EMBL/GenBank/DDBJ whole genome shotgun (WGS) entry which is preliminary data.</text>
</comment>
<feature type="compositionally biased region" description="Polar residues" evidence="1">
    <location>
        <begin position="186"/>
        <end position="198"/>
    </location>
</feature>
<evidence type="ECO:0008006" key="4">
    <source>
        <dbReference type="Google" id="ProtNLM"/>
    </source>
</evidence>
<proteinExistence type="predicted"/>
<feature type="compositionally biased region" description="Low complexity" evidence="1">
    <location>
        <begin position="250"/>
        <end position="267"/>
    </location>
</feature>
<dbReference type="Pfam" id="PF11035">
    <property type="entry name" value="SNAPC2"/>
    <property type="match status" value="1"/>
</dbReference>
<feature type="region of interest" description="Disordered" evidence="1">
    <location>
        <begin position="238"/>
        <end position="319"/>
    </location>
</feature>
<feature type="region of interest" description="Disordered" evidence="1">
    <location>
        <begin position="401"/>
        <end position="422"/>
    </location>
</feature>
<dbReference type="GO" id="GO:0009301">
    <property type="term" value="P:snRNA transcription"/>
    <property type="evidence" value="ECO:0007669"/>
    <property type="project" value="InterPro"/>
</dbReference>
<feature type="compositionally biased region" description="Polar residues" evidence="1">
    <location>
        <begin position="207"/>
        <end position="221"/>
    </location>
</feature>
<evidence type="ECO:0000313" key="3">
    <source>
        <dbReference type="Proteomes" id="UP001044222"/>
    </source>
</evidence>
<gene>
    <name evidence="2" type="ORF">ANANG_G00058980</name>
</gene>
<feature type="compositionally biased region" description="Polar residues" evidence="1">
    <location>
        <begin position="401"/>
        <end position="410"/>
    </location>
</feature>
<dbReference type="GO" id="GO:0016604">
    <property type="term" value="C:nuclear body"/>
    <property type="evidence" value="ECO:0007669"/>
    <property type="project" value="TreeGrafter"/>
</dbReference>
<evidence type="ECO:0000313" key="2">
    <source>
        <dbReference type="EMBL" id="KAG5852110.1"/>
    </source>
</evidence>
<accession>A0A9D3MNV4</accession>
<dbReference type="Proteomes" id="UP001044222">
    <property type="component" value="Unassembled WGS sequence"/>
</dbReference>
<name>A0A9D3MNV4_ANGAN</name>
<dbReference type="EMBL" id="JAFIRN010000003">
    <property type="protein sequence ID" value="KAG5852110.1"/>
    <property type="molecule type" value="Genomic_DNA"/>
</dbReference>
<dbReference type="InterPro" id="IPR021281">
    <property type="entry name" value="SNAPC2"/>
</dbReference>
<sequence>MKPPSRKRNVPLRFVSREPELIRRAQGHSGWFGWKRKERQILLVELKRQNSNAELDLVALQAKLPKKSIQQIESFVQFLKTAVGKRVARLVNRQRREVQSGKVPIEMWTEMAQKMAGSQESAISSAFSQMLVIAATEPCSLLNSDPPRPVSTPQRLPPNLRTVPLRPMARPPVKTASTCIPPRGHASTQLSSGQTPESPNVRCQEGSLPSSQAGASPSVVSLPCNSQSSFQNLASATLHQSPKVKGGSTSNNSPSPASPRPAHVPASLSQSSSKQGATTPKSSQPAEQSASPNTRTTTQVQEHSFSTPSKGPTSNGQINQKTLNHKDFAVDFENIYRFLASVNKQGNLIPLSPMESAVVLDLLLSLPEQIPLLDCVELQHHLRQVYEHLTDPVLEPPLPISTGQEAQSHLAQAGANPPGSSLQREISTIQEGGQLDQSVSITASIHTDACQSGRKWQRTRG</sequence>
<organism evidence="2 3">
    <name type="scientific">Anguilla anguilla</name>
    <name type="common">European freshwater eel</name>
    <name type="synonym">Muraena anguilla</name>
    <dbReference type="NCBI Taxonomy" id="7936"/>
    <lineage>
        <taxon>Eukaryota</taxon>
        <taxon>Metazoa</taxon>
        <taxon>Chordata</taxon>
        <taxon>Craniata</taxon>
        <taxon>Vertebrata</taxon>
        <taxon>Euteleostomi</taxon>
        <taxon>Actinopterygii</taxon>
        <taxon>Neopterygii</taxon>
        <taxon>Teleostei</taxon>
        <taxon>Anguilliformes</taxon>
        <taxon>Anguillidae</taxon>
        <taxon>Anguilla</taxon>
    </lineage>
</organism>
<dbReference type="GO" id="GO:0016251">
    <property type="term" value="F:RNA polymerase II general transcription initiation factor activity"/>
    <property type="evidence" value="ECO:0007669"/>
    <property type="project" value="InterPro"/>
</dbReference>
<feature type="compositionally biased region" description="Polar residues" evidence="1">
    <location>
        <begin position="268"/>
        <end position="319"/>
    </location>
</feature>
<dbReference type="AlphaFoldDB" id="A0A9D3MNV4"/>
<dbReference type="PANTHER" id="PTHR15132">
    <property type="entry name" value="SNRNA-ACTIVATING PROTEIN COMPLEX SUBUNIT 2"/>
    <property type="match status" value="1"/>
</dbReference>
<dbReference type="PANTHER" id="PTHR15132:SF1">
    <property type="entry name" value="SNRNA-ACTIVATING PROTEIN COMPLEX SUBUNIT 2"/>
    <property type="match status" value="1"/>
</dbReference>
<reference evidence="2" key="1">
    <citation type="submission" date="2021-01" db="EMBL/GenBank/DDBJ databases">
        <title>A chromosome-scale assembly of European eel, Anguilla anguilla.</title>
        <authorList>
            <person name="Henkel C."/>
            <person name="Jong-Raadsen S.A."/>
            <person name="Dufour S."/>
            <person name="Weltzien F.-A."/>
            <person name="Palstra A.P."/>
            <person name="Pelster B."/>
            <person name="Spaink H.P."/>
            <person name="Van Den Thillart G.E."/>
            <person name="Jansen H."/>
            <person name="Zahm M."/>
            <person name="Klopp C."/>
            <person name="Cedric C."/>
            <person name="Louis A."/>
            <person name="Berthelot C."/>
            <person name="Parey E."/>
            <person name="Roest Crollius H."/>
            <person name="Montfort J."/>
            <person name="Robinson-Rechavi M."/>
            <person name="Bucao C."/>
            <person name="Bouchez O."/>
            <person name="Gislard M."/>
            <person name="Lluch J."/>
            <person name="Milhes M."/>
            <person name="Lampietro C."/>
            <person name="Lopez Roques C."/>
            <person name="Donnadieu C."/>
            <person name="Braasch I."/>
            <person name="Desvignes T."/>
            <person name="Postlethwait J."/>
            <person name="Bobe J."/>
            <person name="Guiguen Y."/>
            <person name="Dirks R."/>
        </authorList>
    </citation>
    <scope>NUCLEOTIDE SEQUENCE</scope>
    <source>
        <strain evidence="2">Tag_6206</strain>
        <tissue evidence="2">Liver</tissue>
    </source>
</reference>
<evidence type="ECO:0000256" key="1">
    <source>
        <dbReference type="SAM" id="MobiDB-lite"/>
    </source>
</evidence>
<feature type="region of interest" description="Disordered" evidence="1">
    <location>
        <begin position="142"/>
        <end position="221"/>
    </location>
</feature>
<protein>
    <recommendedName>
        <fullName evidence="4">snRNA-activating protein complex subunit 2</fullName>
    </recommendedName>
</protein>